<dbReference type="InterPro" id="IPR036046">
    <property type="entry name" value="Acylphosphatase-like_dom_sf"/>
</dbReference>
<comment type="similarity">
    <text evidence="1 6">Belongs to the acylphosphatase family.</text>
</comment>
<name>Q5DFQ8_SCHJA</name>
<reference evidence="10 11" key="5">
    <citation type="submission" date="2019-03" db="EMBL/GenBank/DDBJ databases">
        <title>An improved genome assembly of the fluke Schistosoma japonicum.</title>
        <authorList>
            <person name="Hu W."/>
            <person name="Luo F."/>
            <person name="Yin M."/>
            <person name="Mo X."/>
            <person name="Sun C."/>
            <person name="Wu Q."/>
            <person name="Zhu B."/>
            <person name="Xiang M."/>
            <person name="Wang J."/>
            <person name="Wang Y."/>
            <person name="Zhang T."/>
            <person name="Xu B."/>
            <person name="Zheng H."/>
            <person name="Feng Z."/>
        </authorList>
    </citation>
    <scope>NUCLEOTIDE SEQUENCE [LARGE SCALE GENOMIC DNA]</scope>
    <source>
        <strain evidence="10">HuSjv2</strain>
        <tissue evidence="10">Worms</tissue>
    </source>
</reference>
<dbReference type="FunFam" id="3.30.70.100:FF:000011">
    <property type="entry name" value="Acylphosphatase"/>
    <property type="match status" value="1"/>
</dbReference>
<keyword evidence="11" id="KW-1185">Reference proteome</keyword>
<keyword evidence="3 5" id="KW-0378">Hydrolase</keyword>
<feature type="active site" evidence="5">
    <location>
        <position position="43"/>
    </location>
</feature>
<evidence type="ECO:0000256" key="4">
    <source>
        <dbReference type="ARBA" id="ARBA00047645"/>
    </source>
</evidence>
<dbReference type="SUPFAM" id="SSF54975">
    <property type="entry name" value="Acylphosphatase/BLUF domain-like"/>
    <property type="match status" value="1"/>
</dbReference>
<dbReference type="STRING" id="6182.Q5DFQ8"/>
<evidence type="ECO:0000256" key="3">
    <source>
        <dbReference type="ARBA" id="ARBA00022801"/>
    </source>
</evidence>
<dbReference type="InterPro" id="IPR020456">
    <property type="entry name" value="Acylphosphatase"/>
</dbReference>
<evidence type="ECO:0000256" key="1">
    <source>
        <dbReference type="ARBA" id="ARBA00005614"/>
    </source>
</evidence>
<evidence type="ECO:0000256" key="6">
    <source>
        <dbReference type="RuleBase" id="RU004168"/>
    </source>
</evidence>
<evidence type="ECO:0000313" key="11">
    <source>
        <dbReference type="Proteomes" id="UP000311919"/>
    </source>
</evidence>
<dbReference type="InterPro" id="IPR001792">
    <property type="entry name" value="Acylphosphatase-like_dom"/>
</dbReference>
<dbReference type="Gene3D" id="3.30.70.100">
    <property type="match status" value="1"/>
</dbReference>
<evidence type="ECO:0000256" key="2">
    <source>
        <dbReference type="ARBA" id="ARBA00012150"/>
    </source>
</evidence>
<comment type="catalytic activity">
    <reaction evidence="4 5">
        <text>an acyl phosphate + H2O = a carboxylate + phosphate + H(+)</text>
        <dbReference type="Rhea" id="RHEA:14965"/>
        <dbReference type="ChEBI" id="CHEBI:15377"/>
        <dbReference type="ChEBI" id="CHEBI:15378"/>
        <dbReference type="ChEBI" id="CHEBI:29067"/>
        <dbReference type="ChEBI" id="CHEBI:43474"/>
        <dbReference type="ChEBI" id="CHEBI:59918"/>
        <dbReference type="EC" id="3.6.1.7"/>
    </reaction>
</comment>
<evidence type="ECO:0000313" key="9">
    <source>
        <dbReference type="EMBL" id="CAX69869.1"/>
    </source>
</evidence>
<dbReference type="Pfam" id="PF00708">
    <property type="entry name" value="Acylphosphatase"/>
    <property type="match status" value="1"/>
</dbReference>
<dbReference type="GO" id="GO:0003998">
    <property type="term" value="F:acylphosphatase activity"/>
    <property type="evidence" value="ECO:0007669"/>
    <property type="project" value="UniProtKB-EC"/>
</dbReference>
<reference evidence="8" key="1">
    <citation type="submission" date="2004-11" db="EMBL/GenBank/DDBJ databases">
        <title>The full-length cDNA sequences of Schistosoma japonicum genes.</title>
        <authorList>
            <person name="Han Z."/>
        </authorList>
    </citation>
    <scope>NUCLEOTIDE SEQUENCE</scope>
</reference>
<reference evidence="9" key="4">
    <citation type="submission" date="2009-03" db="EMBL/GenBank/DDBJ databases">
        <authorList>
            <person name="Gang L."/>
        </authorList>
    </citation>
    <scope>NUCLEOTIDE SEQUENCE</scope>
    <source>
        <strain evidence="9">Anhui</strain>
    </source>
</reference>
<dbReference type="PANTHER" id="PTHR10029:SF3">
    <property type="entry name" value="ACYLPHOSPHATASE-RELATED"/>
    <property type="match status" value="1"/>
</dbReference>
<dbReference type="Proteomes" id="UP000311919">
    <property type="component" value="Unassembled WGS sequence"/>
</dbReference>
<evidence type="ECO:0000259" key="7">
    <source>
        <dbReference type="PROSITE" id="PS51160"/>
    </source>
</evidence>
<feature type="active site" evidence="5">
    <location>
        <position position="25"/>
    </location>
</feature>
<gene>
    <name evidence="9" type="primary">Acyp2</name>
    <name evidence="10" type="ORF">EWB00_006827</name>
</gene>
<sequence length="100" mass="11094">MAANQGDLKGCSFEVYGRVQGVCFRKYASHFAKANGIVGWIKNTENGTVTGECEGSSVGVDAFKHWLCNVGSPNSHIDKCQFKNERKISQLHFKGFNIRH</sequence>
<dbReference type="AlphaFoldDB" id="Q5DFQ8"/>
<dbReference type="InterPro" id="IPR017968">
    <property type="entry name" value="Acylphosphatase_CS"/>
</dbReference>
<feature type="domain" description="Acylphosphatase-like" evidence="7">
    <location>
        <begin position="10"/>
        <end position="100"/>
    </location>
</feature>
<evidence type="ECO:0000313" key="10">
    <source>
        <dbReference type="EMBL" id="TNN08645.1"/>
    </source>
</evidence>
<dbReference type="OrthoDB" id="7961613at2759"/>
<dbReference type="EMBL" id="AY813616">
    <property type="protein sequence ID" value="AAW25348.1"/>
    <property type="molecule type" value="mRNA"/>
</dbReference>
<dbReference type="PANTHER" id="PTHR10029">
    <property type="entry name" value="ACYLPHOSPHATASE"/>
    <property type="match status" value="1"/>
</dbReference>
<dbReference type="PRINTS" id="PR00112">
    <property type="entry name" value="ACYLPHPHTASE"/>
</dbReference>
<protein>
    <recommendedName>
        <fullName evidence="2 5">acylphosphatase</fullName>
        <ecNumber evidence="2 5">3.6.1.7</ecNumber>
    </recommendedName>
</protein>
<reference evidence="9" key="3">
    <citation type="journal article" date="2009" name="Nature">
        <title>The Schistosoma japonicum genome reveals features of host-parasite interplay.</title>
        <authorList>
            <person name="Liu F."/>
            <person name="Zhou Y."/>
            <person name="Wang Z.Q."/>
            <person name="Lu G."/>
            <person name="Zheng H."/>
            <person name="Brindley P.J."/>
            <person name="McManus D.P."/>
            <person name="Blair D."/>
            <person name="Zhang Q.H."/>
            <person name="Zhong Y."/>
            <person name="Wang S."/>
            <person name="Han Z.G."/>
            <person name="Chen Z."/>
        </authorList>
    </citation>
    <scope>NUCLEOTIDE SEQUENCE</scope>
    <source>
        <strain evidence="9">Anhui</strain>
    </source>
</reference>
<proteinExistence type="evidence at transcript level"/>
<accession>Q5DFQ8</accession>
<evidence type="ECO:0000256" key="5">
    <source>
        <dbReference type="PROSITE-ProRule" id="PRU00520"/>
    </source>
</evidence>
<dbReference type="PROSITE" id="PS00150">
    <property type="entry name" value="ACYLPHOSPHATASE_1"/>
    <property type="match status" value="1"/>
</dbReference>
<dbReference type="EMBL" id="FN314136">
    <property type="protein sequence ID" value="CAX69869.1"/>
    <property type="molecule type" value="mRNA"/>
</dbReference>
<dbReference type="PROSITE" id="PS51160">
    <property type="entry name" value="ACYLPHOSPHATASE_3"/>
    <property type="match status" value="1"/>
</dbReference>
<dbReference type="EMBL" id="SKCS01000404">
    <property type="protein sequence ID" value="TNN08645.1"/>
    <property type="molecule type" value="Genomic_DNA"/>
</dbReference>
<reference evidence="8" key="2">
    <citation type="journal article" date="2006" name="PLoS Pathog.">
        <title>New perspectives on host-parasite interplay by comparative transcriptomic and proteomic analyses of Schistosoma japonicum.</title>
        <authorList>
            <person name="Liu F."/>
            <person name="Lu J."/>
            <person name="Hu W."/>
            <person name="Wang S.Y."/>
            <person name="Cui S.J."/>
            <person name="Chi M."/>
            <person name="Yan Q."/>
            <person name="Wang X.R."/>
            <person name="Song H.D."/>
            <person name="Xu X.N."/>
            <person name="Wang J.J."/>
            <person name="Zhang X.L."/>
            <person name="Zhang X."/>
            <person name="Wang Z.Q."/>
            <person name="Xue C.L."/>
            <person name="Brindley P.J."/>
            <person name="McManus D.P."/>
            <person name="Yang P.Y."/>
            <person name="Feng Z."/>
            <person name="Chen Z."/>
            <person name="Han Z.G."/>
        </authorList>
    </citation>
    <scope>NUCLEOTIDE SEQUENCE</scope>
</reference>
<organism evidence="8">
    <name type="scientific">Schistosoma japonicum</name>
    <name type="common">Blood fluke</name>
    <dbReference type="NCBI Taxonomy" id="6182"/>
    <lineage>
        <taxon>Eukaryota</taxon>
        <taxon>Metazoa</taxon>
        <taxon>Spiralia</taxon>
        <taxon>Lophotrochozoa</taxon>
        <taxon>Platyhelminthes</taxon>
        <taxon>Trematoda</taxon>
        <taxon>Digenea</taxon>
        <taxon>Strigeidida</taxon>
        <taxon>Schistosomatoidea</taxon>
        <taxon>Schistosomatidae</taxon>
        <taxon>Schistosoma</taxon>
    </lineage>
</organism>
<dbReference type="EC" id="3.6.1.7" evidence="2 5"/>
<evidence type="ECO:0000313" key="8">
    <source>
        <dbReference type="EMBL" id="AAW25348.1"/>
    </source>
</evidence>